<sequence>MILSFIIFLALFIGGMWVMGISFEITGFEALLFCTGLAMFCLSMAWIMRATRSGATRRSNNWDGGPATN</sequence>
<evidence type="ECO:0000313" key="2">
    <source>
        <dbReference type="EMBL" id="GEK87076.1"/>
    </source>
</evidence>
<dbReference type="RefSeq" id="WP_147039665.1">
    <property type="nucleotide sequence ID" value="NZ_BJUW01000010.1"/>
</dbReference>
<dbReference type="EMBL" id="BJUW01000010">
    <property type="protein sequence ID" value="GEK87076.1"/>
    <property type="molecule type" value="Genomic_DNA"/>
</dbReference>
<dbReference type="Proteomes" id="UP000321225">
    <property type="component" value="Unassembled WGS sequence"/>
</dbReference>
<comment type="caution">
    <text evidence="2">The sequence shown here is derived from an EMBL/GenBank/DDBJ whole genome shotgun (WGS) entry which is preliminary data.</text>
</comment>
<keyword evidence="1" id="KW-0472">Membrane</keyword>
<evidence type="ECO:0000313" key="3">
    <source>
        <dbReference type="Proteomes" id="UP000321225"/>
    </source>
</evidence>
<name>A0A511AGB4_9MICO</name>
<accession>A0A511AGB4</accession>
<keyword evidence="1" id="KW-1133">Transmembrane helix</keyword>
<feature type="transmembrane region" description="Helical" evidence="1">
    <location>
        <begin position="30"/>
        <end position="48"/>
    </location>
</feature>
<organism evidence="2 3">
    <name type="scientific">Microbacterium aerolatum</name>
    <dbReference type="NCBI Taxonomy" id="153731"/>
    <lineage>
        <taxon>Bacteria</taxon>
        <taxon>Bacillati</taxon>
        <taxon>Actinomycetota</taxon>
        <taxon>Actinomycetes</taxon>
        <taxon>Micrococcales</taxon>
        <taxon>Microbacteriaceae</taxon>
        <taxon>Microbacterium</taxon>
    </lineage>
</organism>
<proteinExistence type="predicted"/>
<keyword evidence="3" id="KW-1185">Reference proteome</keyword>
<dbReference type="AlphaFoldDB" id="A0A511AGB4"/>
<reference evidence="2 3" key="1">
    <citation type="submission" date="2019-07" db="EMBL/GenBank/DDBJ databases">
        <title>Whole genome shotgun sequence of Microbacterium aerolatum NBRC 103071.</title>
        <authorList>
            <person name="Hosoyama A."/>
            <person name="Uohara A."/>
            <person name="Ohji S."/>
            <person name="Ichikawa N."/>
        </authorList>
    </citation>
    <scope>NUCLEOTIDE SEQUENCE [LARGE SCALE GENOMIC DNA]</scope>
    <source>
        <strain evidence="2 3">NBRC 103071</strain>
    </source>
</reference>
<evidence type="ECO:0000256" key="1">
    <source>
        <dbReference type="SAM" id="Phobius"/>
    </source>
</evidence>
<dbReference type="OrthoDB" id="5082857at2"/>
<protein>
    <submittedName>
        <fullName evidence="2">Uncharacterized protein</fullName>
    </submittedName>
</protein>
<gene>
    <name evidence="2" type="ORF">MAE01_22520</name>
</gene>
<keyword evidence="1" id="KW-0812">Transmembrane</keyword>